<feature type="chain" id="PRO_5005201564" evidence="1">
    <location>
        <begin position="21"/>
        <end position="61"/>
    </location>
</feature>
<dbReference type="Proteomes" id="UP000053477">
    <property type="component" value="Unassembled WGS sequence"/>
</dbReference>
<accession>A0A0H2QYJ0</accession>
<evidence type="ECO:0000256" key="1">
    <source>
        <dbReference type="SAM" id="SignalP"/>
    </source>
</evidence>
<organism evidence="2 3">
    <name type="scientific">Schizopora paradoxa</name>
    <dbReference type="NCBI Taxonomy" id="27342"/>
    <lineage>
        <taxon>Eukaryota</taxon>
        <taxon>Fungi</taxon>
        <taxon>Dikarya</taxon>
        <taxon>Basidiomycota</taxon>
        <taxon>Agaricomycotina</taxon>
        <taxon>Agaricomycetes</taxon>
        <taxon>Hymenochaetales</taxon>
        <taxon>Schizoporaceae</taxon>
        <taxon>Schizopora</taxon>
    </lineage>
</organism>
<feature type="signal peptide" evidence="1">
    <location>
        <begin position="1"/>
        <end position="20"/>
    </location>
</feature>
<proteinExistence type="predicted"/>
<evidence type="ECO:0000313" key="3">
    <source>
        <dbReference type="Proteomes" id="UP000053477"/>
    </source>
</evidence>
<keyword evidence="1" id="KW-0732">Signal</keyword>
<dbReference type="AlphaFoldDB" id="A0A0H2QYJ0"/>
<sequence>MILVMSYVVCLRTVAHVAWLWPVSHDLLSQVVSMKPPPVHGDPYLCSLWIPIAPQASVVPS</sequence>
<reference evidence="2 3" key="1">
    <citation type="submission" date="2015-04" db="EMBL/GenBank/DDBJ databases">
        <title>Complete genome sequence of Schizopora paradoxa KUC8140, a cosmopolitan wood degrader in East Asia.</title>
        <authorList>
            <consortium name="DOE Joint Genome Institute"/>
            <person name="Min B."/>
            <person name="Park H."/>
            <person name="Jang Y."/>
            <person name="Kim J.-J."/>
            <person name="Kim K.H."/>
            <person name="Pangilinan J."/>
            <person name="Lipzen A."/>
            <person name="Riley R."/>
            <person name="Grigoriev I.V."/>
            <person name="Spatafora J.W."/>
            <person name="Choi I.-G."/>
        </authorList>
    </citation>
    <scope>NUCLEOTIDE SEQUENCE [LARGE SCALE GENOMIC DNA]</scope>
    <source>
        <strain evidence="2 3">KUC8140</strain>
    </source>
</reference>
<keyword evidence="3" id="KW-1185">Reference proteome</keyword>
<evidence type="ECO:0000313" key="2">
    <source>
        <dbReference type="EMBL" id="KLO04640.1"/>
    </source>
</evidence>
<name>A0A0H2QYJ0_9AGAM</name>
<gene>
    <name evidence="2" type="ORF">SCHPADRAFT_749058</name>
</gene>
<dbReference type="EMBL" id="KQ086476">
    <property type="protein sequence ID" value="KLO04640.1"/>
    <property type="molecule type" value="Genomic_DNA"/>
</dbReference>
<protein>
    <submittedName>
        <fullName evidence="2">Uncharacterized protein</fullName>
    </submittedName>
</protein>
<dbReference type="InParanoid" id="A0A0H2QYJ0"/>